<accession>A0AAE2VZP1</accession>
<dbReference type="InterPro" id="IPR058532">
    <property type="entry name" value="YjbR/MT2646/Rv2570-like"/>
</dbReference>
<dbReference type="InterPro" id="IPR007351">
    <property type="entry name" value="YjbR"/>
</dbReference>
<keyword evidence="1" id="KW-0238">DNA-binding</keyword>
<evidence type="ECO:0000313" key="1">
    <source>
        <dbReference type="EMBL" id="MBM1714560.1"/>
    </source>
</evidence>
<dbReference type="RefSeq" id="WP_203242633.1">
    <property type="nucleotide sequence ID" value="NZ_JAFBRH010000003.1"/>
</dbReference>
<protein>
    <submittedName>
        <fullName evidence="1">MmcQ/YjbR family DNA-binding protein</fullName>
    </submittedName>
</protein>
<dbReference type="Pfam" id="PF04237">
    <property type="entry name" value="YjbR"/>
    <property type="match status" value="1"/>
</dbReference>
<dbReference type="InterPro" id="IPR038056">
    <property type="entry name" value="YjbR-like_sf"/>
</dbReference>
<dbReference type="Gene3D" id="3.90.1150.30">
    <property type="match status" value="1"/>
</dbReference>
<dbReference type="EMBL" id="JAFBRM010000003">
    <property type="protein sequence ID" value="MBM1714560.1"/>
    <property type="molecule type" value="Genomic_DNA"/>
</dbReference>
<dbReference type="AlphaFoldDB" id="A0AAE2VZP1"/>
<dbReference type="PANTHER" id="PTHR35145:SF1">
    <property type="entry name" value="CYTOPLASMIC PROTEIN"/>
    <property type="match status" value="1"/>
</dbReference>
<dbReference type="PANTHER" id="PTHR35145">
    <property type="entry name" value="CYTOPLASMIC PROTEIN-RELATED"/>
    <property type="match status" value="1"/>
</dbReference>
<comment type="caution">
    <text evidence="1">The sequence shown here is derived from an EMBL/GenBank/DDBJ whole genome shotgun (WGS) entry which is preliminary data.</text>
</comment>
<dbReference type="GO" id="GO:0003677">
    <property type="term" value="F:DNA binding"/>
    <property type="evidence" value="ECO:0007669"/>
    <property type="project" value="UniProtKB-KW"/>
</dbReference>
<proteinExistence type="predicted"/>
<sequence length="117" mass="12833">MTRDELNRFCASLPHATHVVQWGNSDVYKVGDKLFAVIGMSGIDSAVTFKASEMAFEILSDSPGLRPAPNLASRGLKWIQHYAEPGLSDDSLRDHIRASYDMVVAGLTRKKRSALGL</sequence>
<dbReference type="Proteomes" id="UP000732193">
    <property type="component" value="Unassembled WGS sequence"/>
</dbReference>
<reference evidence="1 2" key="1">
    <citation type="submission" date="2021-01" db="EMBL/GenBank/DDBJ databases">
        <title>Diatom-associated Roseobacters Show Island Model of Population Structure.</title>
        <authorList>
            <person name="Qu L."/>
            <person name="Feng X."/>
            <person name="Chen Y."/>
            <person name="Li L."/>
            <person name="Wang X."/>
            <person name="Hu Z."/>
            <person name="Wang H."/>
            <person name="Luo H."/>
        </authorList>
    </citation>
    <scope>NUCLEOTIDE SEQUENCE [LARGE SCALE GENOMIC DNA]</scope>
    <source>
        <strain evidence="1 2">TR60-84</strain>
    </source>
</reference>
<keyword evidence="2" id="KW-1185">Reference proteome</keyword>
<gene>
    <name evidence="1" type="ORF">JQV55_13395</name>
</gene>
<dbReference type="SUPFAM" id="SSF142906">
    <property type="entry name" value="YjbR-like"/>
    <property type="match status" value="1"/>
</dbReference>
<organism evidence="1 2">
    <name type="scientific">Sulfitobacter geojensis</name>
    <dbReference type="NCBI Taxonomy" id="1342299"/>
    <lineage>
        <taxon>Bacteria</taxon>
        <taxon>Pseudomonadati</taxon>
        <taxon>Pseudomonadota</taxon>
        <taxon>Alphaproteobacteria</taxon>
        <taxon>Rhodobacterales</taxon>
        <taxon>Roseobacteraceae</taxon>
        <taxon>Sulfitobacter</taxon>
    </lineage>
</organism>
<name>A0AAE2VZP1_9RHOB</name>
<evidence type="ECO:0000313" key="2">
    <source>
        <dbReference type="Proteomes" id="UP000732193"/>
    </source>
</evidence>